<dbReference type="PANTHER" id="PTHR36529">
    <property type="entry name" value="SLL1095 PROTEIN"/>
    <property type="match status" value="1"/>
</dbReference>
<dbReference type="PANTHER" id="PTHR36529:SF1">
    <property type="entry name" value="GLYCOSYLTRANSFERASE"/>
    <property type="match status" value="1"/>
</dbReference>
<dbReference type="EMBL" id="JACIJO010000003">
    <property type="protein sequence ID" value="MBB6328320.1"/>
    <property type="molecule type" value="Genomic_DNA"/>
</dbReference>
<dbReference type="SUPFAM" id="SSF53448">
    <property type="entry name" value="Nucleotide-diphospho-sugar transferases"/>
    <property type="match status" value="1"/>
</dbReference>
<reference evidence="1 2" key="1">
    <citation type="submission" date="2020-08" db="EMBL/GenBank/DDBJ databases">
        <title>Genomic Encyclopedia of Type Strains, Phase IV (KMG-IV): sequencing the most valuable type-strain genomes for metagenomic binning, comparative biology and taxonomic classification.</title>
        <authorList>
            <person name="Goeker M."/>
        </authorList>
    </citation>
    <scope>NUCLEOTIDE SEQUENCE [LARGE SCALE GENOMIC DNA]</scope>
    <source>
        <strain evidence="1 2">DSM 102044</strain>
    </source>
</reference>
<dbReference type="InterPro" id="IPR029044">
    <property type="entry name" value="Nucleotide-diphossugar_trans"/>
</dbReference>
<gene>
    <name evidence="1" type="ORF">FHS59_003963</name>
</gene>
<dbReference type="Pfam" id="PF09837">
    <property type="entry name" value="DUF2064"/>
    <property type="match status" value="1"/>
</dbReference>
<accession>A0A841MLJ3</accession>
<dbReference type="NCBIfam" id="TIGR04282">
    <property type="entry name" value="glyco_like_cofC"/>
    <property type="match status" value="1"/>
</dbReference>
<comment type="caution">
    <text evidence="1">The sequence shown here is derived from an EMBL/GenBank/DDBJ whole genome shotgun (WGS) entry which is preliminary data.</text>
</comment>
<dbReference type="InterPro" id="IPR018641">
    <property type="entry name" value="Trfase_1_rSAM/seldom-assoc"/>
</dbReference>
<dbReference type="AlphaFoldDB" id="A0A841MLJ3"/>
<dbReference type="RefSeq" id="WP_184497214.1">
    <property type="nucleotide sequence ID" value="NZ_JACIJO010000003.1"/>
</dbReference>
<dbReference type="Gene3D" id="3.90.550.10">
    <property type="entry name" value="Spore Coat Polysaccharide Biosynthesis Protein SpsA, Chain A"/>
    <property type="match status" value="1"/>
</dbReference>
<name>A0A841MLJ3_9BACT</name>
<proteinExistence type="predicted"/>
<dbReference type="Proteomes" id="UP000588604">
    <property type="component" value="Unassembled WGS sequence"/>
</dbReference>
<protein>
    <recommendedName>
        <fullName evidence="3">Glycosyltransferase</fullName>
    </recommendedName>
</protein>
<keyword evidence="2" id="KW-1185">Reference proteome</keyword>
<sequence>MKRGVIIFQKNAQKGKVKTRLAAGVGEDQALEIYKNLVIITHHQISKVNCEKLLYFTEFVDDSDFNESDSYHFLIQSEGDLGKRMASAFQEQFQLGFDKLLIIGTDCPELSSEILEEAFARLDKDEVVIGPANDGGYYLLGMKTFIPGLFQKIPWSSDQVLSLSKKVLDFHNISYSLLPTLIDVDTLEDWDLVKNKVLATLE</sequence>
<organism evidence="1 2">
    <name type="scientific">Algoriphagus iocasae</name>
    <dbReference type="NCBI Taxonomy" id="1836499"/>
    <lineage>
        <taxon>Bacteria</taxon>
        <taxon>Pseudomonadati</taxon>
        <taxon>Bacteroidota</taxon>
        <taxon>Cytophagia</taxon>
        <taxon>Cytophagales</taxon>
        <taxon>Cyclobacteriaceae</taxon>
        <taxon>Algoriphagus</taxon>
    </lineage>
</organism>
<evidence type="ECO:0000313" key="2">
    <source>
        <dbReference type="Proteomes" id="UP000588604"/>
    </source>
</evidence>
<evidence type="ECO:0000313" key="1">
    <source>
        <dbReference type="EMBL" id="MBB6328320.1"/>
    </source>
</evidence>
<evidence type="ECO:0008006" key="3">
    <source>
        <dbReference type="Google" id="ProtNLM"/>
    </source>
</evidence>